<dbReference type="InterPro" id="IPR005940">
    <property type="entry name" value="Anthranilate_Pribosyl_Tfrase"/>
</dbReference>
<evidence type="ECO:0000259" key="3">
    <source>
        <dbReference type="Pfam" id="PF00591"/>
    </source>
</evidence>
<organism evidence="4 5">
    <name type="scientific">Malassezia restricta (strain ATCC 96810 / NBRC 103918 / CBS 7877)</name>
    <name type="common">Seborrheic dermatitis infection agent</name>
    <dbReference type="NCBI Taxonomy" id="425264"/>
    <lineage>
        <taxon>Eukaryota</taxon>
        <taxon>Fungi</taxon>
        <taxon>Dikarya</taxon>
        <taxon>Basidiomycota</taxon>
        <taxon>Ustilaginomycotina</taxon>
        <taxon>Malasseziomycetes</taxon>
        <taxon>Malasseziales</taxon>
        <taxon>Malasseziaceae</taxon>
        <taxon>Malassezia</taxon>
    </lineage>
</organism>
<keyword evidence="1 4" id="KW-0328">Glycosyltransferase</keyword>
<dbReference type="GO" id="GO:0004048">
    <property type="term" value="F:anthranilate phosphoribosyltransferase activity"/>
    <property type="evidence" value="ECO:0007669"/>
    <property type="project" value="UniProtKB-EC"/>
</dbReference>
<dbReference type="STRING" id="425264.A0A3G2S5H3"/>
<accession>A0A3G2S5H3</accession>
<dbReference type="AlphaFoldDB" id="A0A3G2S5H3"/>
<keyword evidence="5" id="KW-1185">Reference proteome</keyword>
<dbReference type="InterPro" id="IPR000312">
    <property type="entry name" value="Glycosyl_Trfase_fam3"/>
</dbReference>
<dbReference type="OrthoDB" id="427800at2759"/>
<dbReference type="Pfam" id="PF00591">
    <property type="entry name" value="Glycos_transf_3"/>
    <property type="match status" value="1"/>
</dbReference>
<dbReference type="Proteomes" id="UP000269793">
    <property type="component" value="Chromosome IV"/>
</dbReference>
<proteinExistence type="predicted"/>
<gene>
    <name evidence="4" type="primary">trp4</name>
    <name evidence="4" type="ORF">DNF11_2345</name>
</gene>
<dbReference type="VEuPathDB" id="FungiDB:DNF11_2345"/>
<dbReference type="EMBL" id="CP033151">
    <property type="protein sequence ID" value="AYO43295.1"/>
    <property type="molecule type" value="Genomic_DNA"/>
</dbReference>
<dbReference type="SUPFAM" id="SSF52418">
    <property type="entry name" value="Nucleoside phosphorylase/phosphoribosyltransferase catalytic domain"/>
    <property type="match status" value="1"/>
</dbReference>
<feature type="domain" description="Glycosyl transferase family 3" evidence="3">
    <location>
        <begin position="113"/>
        <end position="397"/>
    </location>
</feature>
<keyword evidence="2 4" id="KW-0808">Transferase</keyword>
<dbReference type="Gene3D" id="3.40.1030.10">
    <property type="entry name" value="Nucleoside phosphorylase/phosphoribosyltransferase catalytic domain"/>
    <property type="match status" value="1"/>
</dbReference>
<evidence type="ECO:0000313" key="5">
    <source>
        <dbReference type="Proteomes" id="UP000269793"/>
    </source>
</evidence>
<name>A0A3G2S5H3_MALR7</name>
<reference evidence="4 5" key="1">
    <citation type="submission" date="2018-10" db="EMBL/GenBank/DDBJ databases">
        <title>Complete genome sequence of Malassezia restricta CBS 7877.</title>
        <authorList>
            <person name="Morand S.C."/>
            <person name="Bertignac M."/>
            <person name="Iltis A."/>
            <person name="Kolder I."/>
            <person name="Pirovano W."/>
            <person name="Jourdain R."/>
            <person name="Clavaud C."/>
        </authorList>
    </citation>
    <scope>NUCLEOTIDE SEQUENCE [LARGE SCALE GENOMIC DNA]</scope>
    <source>
        <strain evidence="4 5">CBS 7877</strain>
    </source>
</reference>
<evidence type="ECO:0000256" key="1">
    <source>
        <dbReference type="ARBA" id="ARBA00022676"/>
    </source>
</evidence>
<protein>
    <submittedName>
        <fullName evidence="4">Anthranilate phosphoribosyltransferase</fullName>
        <ecNumber evidence="4">2.4.2.18</ecNumber>
    </submittedName>
</protein>
<dbReference type="InterPro" id="IPR035902">
    <property type="entry name" value="Nuc_phospho_transferase"/>
</dbReference>
<dbReference type="GO" id="GO:0005829">
    <property type="term" value="C:cytosol"/>
    <property type="evidence" value="ECO:0007669"/>
    <property type="project" value="TreeGrafter"/>
</dbReference>
<dbReference type="NCBIfam" id="TIGR01245">
    <property type="entry name" value="trpD"/>
    <property type="match status" value="1"/>
</dbReference>
<evidence type="ECO:0000256" key="2">
    <source>
        <dbReference type="ARBA" id="ARBA00022679"/>
    </source>
</evidence>
<dbReference type="EC" id="2.4.2.18" evidence="4"/>
<evidence type="ECO:0000313" key="4">
    <source>
        <dbReference type="EMBL" id="AYO43295.1"/>
    </source>
</evidence>
<dbReference type="PANTHER" id="PTHR43285:SF2">
    <property type="entry name" value="ANTHRANILATE PHOSPHORIBOSYLTRANSFERASE"/>
    <property type="match status" value="1"/>
</dbReference>
<dbReference type="GO" id="GO:0000162">
    <property type="term" value="P:L-tryptophan biosynthetic process"/>
    <property type="evidence" value="ECO:0007669"/>
    <property type="project" value="InterPro"/>
</dbReference>
<sequence length="413" mass="44728">MQPHSLATFKPLLSQLVQSLPVPPPPTGQLRDPAEPPSQEQLEALLEHLSDVTFTQDPANSAAIGSALTALRLSGLDMRPSTLAFMRQKFIEQIQPFDVPVLEDSPNTDYRGWVDIVGTGGDGKDTFNVSTTAMFIAGGVNGMHVAKHGGKASTSPSGSGELLMSLGLPLLQVPSDEMVKSLFHCSCTFLFAPMFHRAMMPLAPIRASLGFPTLFNILGPLINPKSTCRGLYGVHSSGLGRIYAETLYMSGLEYFWVVCGEEGLDELSPAGPSYVWEVSTRGKIDHFTVTPADFGLPSHTLEEVRSGTPSQNAAMLAYMFLHPDKIEDAPLKEPLHVECDIAHVQLEPIPAGTNLKAIYDYSVLQAAALLYIAGHGQGDLKECTHIAQASIQDGRALAAWRRLHEFMHSVKSL</sequence>
<dbReference type="PANTHER" id="PTHR43285">
    <property type="entry name" value="ANTHRANILATE PHOSPHORIBOSYLTRANSFERASE"/>
    <property type="match status" value="1"/>
</dbReference>